<keyword evidence="3" id="KW-1185">Reference proteome</keyword>
<dbReference type="RefSeq" id="WP_166331780.1">
    <property type="nucleotide sequence ID" value="NZ_CP049933.1"/>
</dbReference>
<proteinExistence type="predicted"/>
<protein>
    <submittedName>
        <fullName evidence="2">Uncharacterized protein</fullName>
    </submittedName>
</protein>
<dbReference type="EMBL" id="CP049933">
    <property type="protein sequence ID" value="QIM19538.1"/>
    <property type="molecule type" value="Genomic_DNA"/>
</dbReference>
<dbReference type="Proteomes" id="UP000503441">
    <property type="component" value="Chromosome"/>
</dbReference>
<name>A0ABX6K0Z6_9MICO</name>
<evidence type="ECO:0000313" key="3">
    <source>
        <dbReference type="Proteomes" id="UP000503441"/>
    </source>
</evidence>
<organism evidence="2 3">
    <name type="scientific">Leucobacter coleopterorum</name>
    <dbReference type="NCBI Taxonomy" id="2714933"/>
    <lineage>
        <taxon>Bacteria</taxon>
        <taxon>Bacillati</taxon>
        <taxon>Actinomycetota</taxon>
        <taxon>Actinomycetes</taxon>
        <taxon>Micrococcales</taxon>
        <taxon>Microbacteriaceae</taxon>
        <taxon>Leucobacter</taxon>
    </lineage>
</organism>
<reference evidence="2 3" key="1">
    <citation type="submission" date="2020-03" db="EMBL/GenBank/DDBJ databases">
        <title>Leucobacter sp. nov., isolated from beetles.</title>
        <authorList>
            <person name="Hyun D.-W."/>
            <person name="Bae J.-W."/>
        </authorList>
    </citation>
    <scope>NUCLEOTIDE SEQUENCE [LARGE SCALE GENOMIC DNA]</scope>
    <source>
        <strain evidence="2 3">HDW9A</strain>
    </source>
</reference>
<accession>A0ABX6K0Z6</accession>
<feature type="compositionally biased region" description="Basic and acidic residues" evidence="1">
    <location>
        <begin position="1"/>
        <end position="16"/>
    </location>
</feature>
<gene>
    <name evidence="2" type="ORF">G7066_14845</name>
</gene>
<feature type="region of interest" description="Disordered" evidence="1">
    <location>
        <begin position="1"/>
        <end position="54"/>
    </location>
</feature>
<evidence type="ECO:0000313" key="2">
    <source>
        <dbReference type="EMBL" id="QIM19538.1"/>
    </source>
</evidence>
<evidence type="ECO:0000256" key="1">
    <source>
        <dbReference type="SAM" id="MobiDB-lite"/>
    </source>
</evidence>
<sequence>MHNSDERHVPDHESDPAHTPGDGWVGEGGASHLGPATHIEAGHPTHDEDEGEPE</sequence>